<dbReference type="InterPro" id="IPR024937">
    <property type="entry name" value="Domain_X"/>
</dbReference>
<keyword evidence="4" id="KW-0808">Transferase</keyword>
<evidence type="ECO:0000256" key="1">
    <source>
        <dbReference type="ARBA" id="ARBA00010045"/>
    </source>
</evidence>
<dbReference type="SMART" id="SM00465">
    <property type="entry name" value="GIYc"/>
    <property type="match status" value="1"/>
</dbReference>
<organism evidence="4">
    <name type="scientific">Uncinula necator</name>
    <name type="common">Grape powdery mildew</name>
    <dbReference type="NCBI Taxonomy" id="52586"/>
    <lineage>
        <taxon>Eukaryota</taxon>
        <taxon>Fungi</taxon>
        <taxon>Dikarya</taxon>
        <taxon>Ascomycota</taxon>
        <taxon>Pezizomycotina</taxon>
        <taxon>Leotiomycetes</taxon>
        <taxon>Erysiphales</taxon>
        <taxon>Erysiphaceae</taxon>
        <taxon>Erysiphe</taxon>
    </lineage>
</organism>
<dbReference type="SUPFAM" id="SSF82771">
    <property type="entry name" value="GIY-YIG endonuclease"/>
    <property type="match status" value="1"/>
</dbReference>
<dbReference type="GO" id="GO:0005739">
    <property type="term" value="C:mitochondrion"/>
    <property type="evidence" value="ECO:0007669"/>
    <property type="project" value="UniProtKB-ARBA"/>
</dbReference>
<geneLocation type="mitochondrion" evidence="4"/>
<dbReference type="SMART" id="SM00496">
    <property type="entry name" value="IENR2"/>
    <property type="match status" value="4"/>
</dbReference>
<dbReference type="InterPro" id="IPR000305">
    <property type="entry name" value="GIY-YIG_endonuc"/>
</dbReference>
<dbReference type="Pfam" id="PF00078">
    <property type="entry name" value="RVT_1"/>
    <property type="match status" value="1"/>
</dbReference>
<dbReference type="Pfam" id="PF01541">
    <property type="entry name" value="GIY-YIG"/>
    <property type="match status" value="1"/>
</dbReference>
<dbReference type="InterPro" id="IPR000477">
    <property type="entry name" value="RT_dom"/>
</dbReference>
<evidence type="ECO:0000259" key="2">
    <source>
        <dbReference type="PROSITE" id="PS50164"/>
    </source>
</evidence>
<dbReference type="PANTHER" id="PTHR34047:SF8">
    <property type="entry name" value="PROTEIN YKFC"/>
    <property type="match status" value="1"/>
</dbReference>
<dbReference type="PROSITE" id="PS50164">
    <property type="entry name" value="GIY_YIG"/>
    <property type="match status" value="1"/>
</dbReference>
<dbReference type="GO" id="GO:0003677">
    <property type="term" value="F:DNA binding"/>
    <property type="evidence" value="ECO:0007669"/>
    <property type="project" value="InterPro"/>
</dbReference>
<gene>
    <name evidence="4" type="primary">nad5-i4</name>
</gene>
<dbReference type="GO" id="GO:0003964">
    <property type="term" value="F:RNA-directed DNA polymerase activity"/>
    <property type="evidence" value="ECO:0007669"/>
    <property type="project" value="UniProtKB-KW"/>
</dbReference>
<feature type="domain" description="GIY-YIG" evidence="2">
    <location>
        <begin position="76"/>
        <end position="164"/>
    </location>
</feature>
<dbReference type="InterPro" id="IPR043502">
    <property type="entry name" value="DNA/RNA_pol_sf"/>
</dbReference>
<name>A0A7U1BF18_UNCNE</name>
<proteinExistence type="predicted"/>
<accession>A0A7U1BF18</accession>
<dbReference type="RefSeq" id="YP_010119124.1">
    <property type="nucleotide sequence ID" value="NC_056146.1"/>
</dbReference>
<evidence type="ECO:0000259" key="3">
    <source>
        <dbReference type="PROSITE" id="PS50878"/>
    </source>
</evidence>
<dbReference type="PROSITE" id="PS50878">
    <property type="entry name" value="RT_POL"/>
    <property type="match status" value="1"/>
</dbReference>
<protein>
    <submittedName>
        <fullName evidence="4">Reverse transcriptase domain-containing protein</fullName>
    </submittedName>
</protein>
<keyword evidence="4" id="KW-0695">RNA-directed DNA polymerase</keyword>
<dbReference type="SUPFAM" id="SSF64496">
    <property type="entry name" value="DNA-binding domain of intron-encoded endonucleases"/>
    <property type="match status" value="1"/>
</dbReference>
<dbReference type="Pfam" id="PF01348">
    <property type="entry name" value="Intron_maturas2"/>
    <property type="match status" value="1"/>
</dbReference>
<dbReference type="Gene3D" id="3.40.1440.10">
    <property type="entry name" value="GIY-YIG endonuclease"/>
    <property type="match status" value="1"/>
</dbReference>
<sequence>MLLILVRGDLYPRDQFPGPSGTSFLKKKTMFFIYLWKTKRANLLFNQLFRWPEHCKEVSYHNVELAKSQIMSENKGKSGIYRWTNKKNGKCYIGSGVDLSIRFLNYFSKGYLENPRQGKTAINKALLKYGYANFQLDIIEYVSKEKAIEIEQYYMDLLNPQYNLLKVAGSWLGYKHSEETKLKMSESRRGKIMTDETKLKMKRGEKNPMYGKANKTFLGRTHNEQSRRKMRDSHLGEKHYFFGKSHSEETKSKISNKLGSPVQVTDLETNKVIYDTANKAAQSLLCSTSVNTYRSKKYIFFIKNIQYLIVSVTRNLSIITCRQGGSRYLPPSPDNKKIVRGKGSPLSMIISNGGIRPNQEGRVASLVKIHMIKAILLEVYLPVVSSHGLQLTCDRLSAAIPHLELLGGGTVRPQTNCINNFKVKSRQSKGILIQNIGTSRLPKAGNGYGNRGIVVPGYANIYCPMKIGTRGRIPDFNIRELSTSAGSPVQSKSDTCAKLLKLREHCMKNPDTPVNFEKIYRLMYDPSLYELAYNKLKSNPGNMTAGITPTTLDGMEVLERIIEKLKDNSFKFCPGRRVEIPKASGGTRPLTIAPPRDKLVQEVMRMILEVIFEPTFSDNSHGFRPGRSCHTALKKIKERFGVATWYIEGDISKCFDSFDQDVLMKIIEQKIKDRRFTDLIRKALKAGYMEFIIFKHSISGTPQGSIISPILSNIYLNELDKFVERLKLDLDTGSKPKINPVYNRLRYMKSKETSPEAQARIHKLILKTPYYKAMDPSFFKKKTMFPRGPVPGPSGTSFNKLTYVRYADDWIIGIRGSKDDCITILDKIKIFLKQELNLELSDSKTLITNAKEGKARFLGTDIFRKSHQSFSSSQFGFIKRNGREVRLEAPKQRILNKLTSVGFLENNTPVPRFLWLHNDKDTIIALYNSVYRGLINYYSFVENRNRISSSIHYILKTSCVKLLAAKFKLETKNKVFTKFGSNLKGENRISFVDAVYGMDAWDFKVNSIEMIPTLYAETLSKASLSNLKCAVCDSDYRVEMHHVRMMKDLNPKLKKIVDGQNKQETNSSM</sequence>
<dbReference type="NCBIfam" id="TIGR01453">
    <property type="entry name" value="grpIintron_endo"/>
    <property type="match status" value="1"/>
</dbReference>
<keyword evidence="4" id="KW-0548">Nucleotidyltransferase</keyword>
<dbReference type="SUPFAM" id="SSF56672">
    <property type="entry name" value="DNA/RNA polymerases"/>
    <property type="match status" value="1"/>
</dbReference>
<dbReference type="CDD" id="cd10445">
    <property type="entry name" value="GIY-YIG_bI1_like"/>
    <property type="match status" value="1"/>
</dbReference>
<dbReference type="CDD" id="cd01651">
    <property type="entry name" value="RT_G2_intron"/>
    <property type="match status" value="1"/>
</dbReference>
<dbReference type="AlphaFoldDB" id="A0A7U1BF18"/>
<keyword evidence="4" id="KW-0496">Mitochondrion</keyword>
<dbReference type="InterPro" id="IPR051083">
    <property type="entry name" value="GrpII_Intron_Splice-Mob/Def"/>
</dbReference>
<dbReference type="Pfam" id="PF07460">
    <property type="entry name" value="NUMOD3"/>
    <property type="match status" value="2"/>
</dbReference>
<dbReference type="GO" id="GO:0006397">
    <property type="term" value="P:mRNA processing"/>
    <property type="evidence" value="ECO:0007669"/>
    <property type="project" value="InterPro"/>
</dbReference>
<dbReference type="EMBL" id="MT880588">
    <property type="protein sequence ID" value="QQY98212.1"/>
    <property type="molecule type" value="Genomic_DNA"/>
</dbReference>
<dbReference type="GeneID" id="65320145"/>
<feature type="domain" description="Reverse transcriptase" evidence="3">
    <location>
        <begin position="561"/>
        <end position="862"/>
    </location>
</feature>
<dbReference type="InterPro" id="IPR003611">
    <property type="entry name" value="NUMOD3"/>
</dbReference>
<comment type="similarity">
    <text evidence="1">To endonucleases of group I introns of fungi and phage.</text>
</comment>
<dbReference type="InterPro" id="IPR006350">
    <property type="entry name" value="Intron_endoG1"/>
</dbReference>
<reference evidence="4" key="1">
    <citation type="submission" date="2020-08" db="EMBL/GenBank/DDBJ databases">
        <title>Mitochondrial genome sequences of powdery mildew pathogens.</title>
        <authorList>
            <person name="Zaccaron A."/>
            <person name="Stergiopoulos I."/>
        </authorList>
    </citation>
    <scope>NUCLEOTIDE SEQUENCE</scope>
    <source>
        <strain evidence="4">C</strain>
    </source>
</reference>
<evidence type="ECO:0000313" key="4">
    <source>
        <dbReference type="EMBL" id="QQY98212.1"/>
    </source>
</evidence>
<dbReference type="PANTHER" id="PTHR34047">
    <property type="entry name" value="NUCLEAR INTRON MATURASE 1, MITOCHONDRIAL-RELATED"/>
    <property type="match status" value="1"/>
</dbReference>
<dbReference type="GO" id="GO:0004519">
    <property type="term" value="F:endonuclease activity"/>
    <property type="evidence" value="ECO:0007669"/>
    <property type="project" value="InterPro"/>
</dbReference>
<dbReference type="InterPro" id="IPR035901">
    <property type="entry name" value="GIY-YIG_endonuc_sf"/>
</dbReference>